<sequence>MTAKLSPLLSRLTNFCWLFLPPLLFFSVLYGFYFFNTELLLSWIVNLWWMSYASLAIAAIIAWQFGRSRLVYACLLLLLIAANKELTLTPELFEVRYSGILFGFVFLLYSKDKGFSALNLCFSLTVLVMLFVLSWLAIPHILLVSQPWLTSLDSLLFQLSADIRSLLTPFNAMLLIIGLLLGLLRLFFKTDNTHNALYFALALSAFMHIYRDAEFALITIVSLACLFCYSVLKDSFTMAFKDELTGIPSRRALMQYVQTLGRKYTVVMSDIDHFKKFNDTYGHDVGDEVLKLVASKLNKVTGGGKTFRFGGEEFIIVFPRKTSAEVLPFVELVRQTIADYDIALRAKPRPAKPKKPLAGKKAPAKKPAKEQIVKVTTSFGVAQRSKEHSDFATIMKQADIALYAAKKAGRNCVKVAKQ</sequence>
<proteinExistence type="predicted"/>
<organism evidence="5 6">
    <name type="scientific">Paraglaciecola arctica BSs20135</name>
    <dbReference type="NCBI Taxonomy" id="493475"/>
    <lineage>
        <taxon>Bacteria</taxon>
        <taxon>Pseudomonadati</taxon>
        <taxon>Pseudomonadota</taxon>
        <taxon>Gammaproteobacteria</taxon>
        <taxon>Alteromonadales</taxon>
        <taxon>Alteromonadaceae</taxon>
        <taxon>Paraglaciecola</taxon>
    </lineage>
</organism>
<dbReference type="InterPro" id="IPR043128">
    <property type="entry name" value="Rev_trsase/Diguanyl_cyclase"/>
</dbReference>
<feature type="transmembrane region" description="Helical" evidence="3">
    <location>
        <begin position="70"/>
        <end position="86"/>
    </location>
</feature>
<evidence type="ECO:0000313" key="6">
    <source>
        <dbReference type="Proteomes" id="UP000006327"/>
    </source>
</evidence>
<evidence type="ECO:0000259" key="4">
    <source>
        <dbReference type="PROSITE" id="PS50887"/>
    </source>
</evidence>
<dbReference type="EC" id="2.7.7.65" evidence="1"/>
<comment type="catalytic activity">
    <reaction evidence="2">
        <text>2 GTP = 3',3'-c-di-GMP + 2 diphosphate</text>
        <dbReference type="Rhea" id="RHEA:24898"/>
        <dbReference type="ChEBI" id="CHEBI:33019"/>
        <dbReference type="ChEBI" id="CHEBI:37565"/>
        <dbReference type="ChEBI" id="CHEBI:58805"/>
        <dbReference type="EC" id="2.7.7.65"/>
    </reaction>
</comment>
<dbReference type="STRING" id="493475.GARC_0572"/>
<feature type="transmembrane region" description="Helical" evidence="3">
    <location>
        <begin position="195"/>
        <end position="210"/>
    </location>
</feature>
<name>K6YLP0_9ALTE</name>
<gene>
    <name evidence="5" type="ORF">GARC_0572</name>
</gene>
<dbReference type="Pfam" id="PF00990">
    <property type="entry name" value="GGDEF"/>
    <property type="match status" value="2"/>
</dbReference>
<accession>K6YLP0</accession>
<feature type="transmembrane region" description="Helical" evidence="3">
    <location>
        <begin position="121"/>
        <end position="143"/>
    </location>
</feature>
<dbReference type="GO" id="GO:0052621">
    <property type="term" value="F:diguanylate cyclase activity"/>
    <property type="evidence" value="ECO:0007669"/>
    <property type="project" value="UniProtKB-EC"/>
</dbReference>
<dbReference type="InterPro" id="IPR029787">
    <property type="entry name" value="Nucleotide_cyclase"/>
</dbReference>
<comment type="caution">
    <text evidence="5">The sequence shown here is derived from an EMBL/GenBank/DDBJ whole genome shotgun (WGS) entry which is preliminary data.</text>
</comment>
<dbReference type="SMART" id="SM00267">
    <property type="entry name" value="GGDEF"/>
    <property type="match status" value="1"/>
</dbReference>
<dbReference type="EMBL" id="BAEO01000008">
    <property type="protein sequence ID" value="GAC17553.1"/>
    <property type="molecule type" value="Genomic_DNA"/>
</dbReference>
<protein>
    <recommendedName>
        <fullName evidence="1">diguanylate cyclase</fullName>
        <ecNumber evidence="1">2.7.7.65</ecNumber>
    </recommendedName>
</protein>
<feature type="transmembrane region" description="Helical" evidence="3">
    <location>
        <begin position="12"/>
        <end position="35"/>
    </location>
</feature>
<feature type="transmembrane region" description="Helical" evidence="3">
    <location>
        <begin position="216"/>
        <end position="232"/>
    </location>
</feature>
<dbReference type="OrthoDB" id="9812260at2"/>
<dbReference type="PROSITE" id="PS50887">
    <property type="entry name" value="GGDEF"/>
    <property type="match status" value="1"/>
</dbReference>
<feature type="transmembrane region" description="Helical" evidence="3">
    <location>
        <begin position="92"/>
        <end position="109"/>
    </location>
</feature>
<dbReference type="NCBIfam" id="TIGR00254">
    <property type="entry name" value="GGDEF"/>
    <property type="match status" value="1"/>
</dbReference>
<dbReference type="GO" id="GO:0005886">
    <property type="term" value="C:plasma membrane"/>
    <property type="evidence" value="ECO:0007669"/>
    <property type="project" value="TreeGrafter"/>
</dbReference>
<feature type="domain" description="GGDEF" evidence="4">
    <location>
        <begin position="262"/>
        <end position="418"/>
    </location>
</feature>
<dbReference type="PANTHER" id="PTHR45138:SF9">
    <property type="entry name" value="DIGUANYLATE CYCLASE DGCM-RELATED"/>
    <property type="match status" value="1"/>
</dbReference>
<dbReference type="GO" id="GO:0043709">
    <property type="term" value="P:cell adhesion involved in single-species biofilm formation"/>
    <property type="evidence" value="ECO:0007669"/>
    <property type="project" value="TreeGrafter"/>
</dbReference>
<dbReference type="eggNOG" id="COG2199">
    <property type="taxonomic scope" value="Bacteria"/>
</dbReference>
<dbReference type="RefSeq" id="WP_007616442.1">
    <property type="nucleotide sequence ID" value="NZ_BAEO01000008.1"/>
</dbReference>
<evidence type="ECO:0000313" key="5">
    <source>
        <dbReference type="EMBL" id="GAC17553.1"/>
    </source>
</evidence>
<feature type="transmembrane region" description="Helical" evidence="3">
    <location>
        <begin position="163"/>
        <end position="188"/>
    </location>
</feature>
<evidence type="ECO:0000256" key="3">
    <source>
        <dbReference type="SAM" id="Phobius"/>
    </source>
</evidence>
<dbReference type="InterPro" id="IPR000160">
    <property type="entry name" value="GGDEF_dom"/>
</dbReference>
<dbReference type="CDD" id="cd01949">
    <property type="entry name" value="GGDEF"/>
    <property type="match status" value="1"/>
</dbReference>
<dbReference type="SUPFAM" id="SSF55073">
    <property type="entry name" value="Nucleotide cyclase"/>
    <property type="match status" value="1"/>
</dbReference>
<keyword evidence="3" id="KW-1133">Transmembrane helix</keyword>
<keyword evidence="3" id="KW-0812">Transmembrane</keyword>
<evidence type="ECO:0000256" key="1">
    <source>
        <dbReference type="ARBA" id="ARBA00012528"/>
    </source>
</evidence>
<dbReference type="AlphaFoldDB" id="K6YLP0"/>
<dbReference type="GO" id="GO:1902201">
    <property type="term" value="P:negative regulation of bacterial-type flagellum-dependent cell motility"/>
    <property type="evidence" value="ECO:0007669"/>
    <property type="project" value="TreeGrafter"/>
</dbReference>
<keyword evidence="3" id="KW-0472">Membrane</keyword>
<dbReference type="PANTHER" id="PTHR45138">
    <property type="entry name" value="REGULATORY COMPONENTS OF SENSORY TRANSDUCTION SYSTEM"/>
    <property type="match status" value="1"/>
</dbReference>
<feature type="transmembrane region" description="Helical" evidence="3">
    <location>
        <begin position="41"/>
        <end position="63"/>
    </location>
</feature>
<evidence type="ECO:0000256" key="2">
    <source>
        <dbReference type="ARBA" id="ARBA00034247"/>
    </source>
</evidence>
<dbReference type="Proteomes" id="UP000006327">
    <property type="component" value="Unassembled WGS sequence"/>
</dbReference>
<keyword evidence="6" id="KW-1185">Reference proteome</keyword>
<dbReference type="InterPro" id="IPR050469">
    <property type="entry name" value="Diguanylate_Cyclase"/>
</dbReference>
<dbReference type="Gene3D" id="3.30.70.270">
    <property type="match status" value="1"/>
</dbReference>
<reference evidence="5 6" key="1">
    <citation type="journal article" date="2017" name="Antonie Van Leeuwenhoek">
        <title>Rhizobium rhizosphaerae sp. nov., a novel species isolated from rice rhizosphere.</title>
        <authorList>
            <person name="Zhao J.J."/>
            <person name="Zhang J."/>
            <person name="Zhang R.J."/>
            <person name="Zhang C.W."/>
            <person name="Yin H.Q."/>
            <person name="Zhang X.X."/>
        </authorList>
    </citation>
    <scope>NUCLEOTIDE SEQUENCE [LARGE SCALE GENOMIC DNA]</scope>
    <source>
        <strain evidence="5 6">BSs20135</strain>
    </source>
</reference>